<dbReference type="SUPFAM" id="SSF56349">
    <property type="entry name" value="DNA breaking-rejoining enzymes"/>
    <property type="match status" value="1"/>
</dbReference>
<evidence type="ECO:0000259" key="2">
    <source>
        <dbReference type="PROSITE" id="PS51898"/>
    </source>
</evidence>
<dbReference type="EMBL" id="CALNXK010000172">
    <property type="protein sequence ID" value="CAH3172394.1"/>
    <property type="molecule type" value="Genomic_DNA"/>
</dbReference>
<feature type="domain" description="Tyr recombinase" evidence="2">
    <location>
        <begin position="112"/>
        <end position="316"/>
    </location>
</feature>
<dbReference type="InterPro" id="IPR011010">
    <property type="entry name" value="DNA_brk_join_enz"/>
</dbReference>
<dbReference type="PROSITE" id="PS51898">
    <property type="entry name" value="TYR_RECOMBINASE"/>
    <property type="match status" value="1"/>
</dbReference>
<evidence type="ECO:0000313" key="3">
    <source>
        <dbReference type="EMBL" id="CAH3172394.1"/>
    </source>
</evidence>
<feature type="non-terminal residue" evidence="3">
    <location>
        <position position="322"/>
    </location>
</feature>
<gene>
    <name evidence="3" type="ORF">PLOB_00012919</name>
</gene>
<comment type="caution">
    <text evidence="3">The sequence shown here is derived from an EMBL/GenBank/DDBJ whole genome shotgun (WGS) entry which is preliminary data.</text>
</comment>
<keyword evidence="4" id="KW-1185">Reference proteome</keyword>
<dbReference type="Gene3D" id="1.10.443.10">
    <property type="entry name" value="Intergrase catalytic core"/>
    <property type="match status" value="1"/>
</dbReference>
<proteinExistence type="predicted"/>
<dbReference type="Proteomes" id="UP001159405">
    <property type="component" value="Unassembled WGS sequence"/>
</dbReference>
<evidence type="ECO:0000256" key="1">
    <source>
        <dbReference type="ARBA" id="ARBA00023172"/>
    </source>
</evidence>
<dbReference type="InterPro" id="IPR002104">
    <property type="entry name" value="Integrase_catalytic"/>
</dbReference>
<accession>A0ABN8QZP1</accession>
<dbReference type="Pfam" id="PF00589">
    <property type="entry name" value="Phage_integrase"/>
    <property type="match status" value="1"/>
</dbReference>
<keyword evidence="1" id="KW-0233">DNA recombination</keyword>
<dbReference type="InterPro" id="IPR013762">
    <property type="entry name" value="Integrase-like_cat_sf"/>
</dbReference>
<evidence type="ECO:0000313" key="4">
    <source>
        <dbReference type="Proteomes" id="UP001159405"/>
    </source>
</evidence>
<sequence>MAKLFVQSVKCPTCGHANDFDFRFCQRCGYKRKVMTTLVKEHSDVIVDLDGIEVRLQPLLHYDQATSYKKQKDSLQRELEAFLGALPGFVTLATVTPRDLCRFLIFKDKRGKTQVHLNIIRVNFWLARSKSKLDRFIIARDQAYFKLAFFSGDRPGDLGQVKVPEILRFPNDDGFLFNHIWGKTLRDGDSNVFGVRRNPQSVICPVKGVEQYVEVARELGVDLTKGYLFRPTTSNNGVQDSPFSSSAADARLKVYLKRMKADDGETLHGFRSGCAITLALTGADLSEIMEHVGWARGHTALYYLELAKVLKHDGPSGRLATL</sequence>
<name>A0ABN8QZP1_9CNID</name>
<organism evidence="3 4">
    <name type="scientific">Porites lobata</name>
    <dbReference type="NCBI Taxonomy" id="104759"/>
    <lineage>
        <taxon>Eukaryota</taxon>
        <taxon>Metazoa</taxon>
        <taxon>Cnidaria</taxon>
        <taxon>Anthozoa</taxon>
        <taxon>Hexacorallia</taxon>
        <taxon>Scleractinia</taxon>
        <taxon>Fungiina</taxon>
        <taxon>Poritidae</taxon>
        <taxon>Porites</taxon>
    </lineage>
</organism>
<protein>
    <recommendedName>
        <fullName evidence="2">Tyr recombinase domain-containing protein</fullName>
    </recommendedName>
</protein>
<reference evidence="3 4" key="1">
    <citation type="submission" date="2022-05" db="EMBL/GenBank/DDBJ databases">
        <authorList>
            <consortium name="Genoscope - CEA"/>
            <person name="William W."/>
        </authorList>
    </citation>
    <scope>NUCLEOTIDE SEQUENCE [LARGE SCALE GENOMIC DNA]</scope>
</reference>